<keyword evidence="6" id="KW-0564">Palmitate</keyword>
<dbReference type="AlphaFoldDB" id="A0A507D578"/>
<keyword evidence="8 10" id="KW-0012">Acyltransferase</keyword>
<feature type="transmembrane region" description="Helical" evidence="10">
    <location>
        <begin position="97"/>
        <end position="117"/>
    </location>
</feature>
<accession>A0A507D578</accession>
<evidence type="ECO:0000256" key="7">
    <source>
        <dbReference type="ARBA" id="ARBA00023288"/>
    </source>
</evidence>
<keyword evidence="3 10" id="KW-0812">Transmembrane</keyword>
<dbReference type="InterPro" id="IPR001594">
    <property type="entry name" value="Palmitoyltrfase_DHHC"/>
</dbReference>
<reference evidence="15 16" key="1">
    <citation type="journal article" date="2019" name="Sci. Rep.">
        <title>Comparative genomics of chytrid fungi reveal insights into the obligate biotrophic and pathogenic lifestyle of Synchytrium endobioticum.</title>
        <authorList>
            <person name="van de Vossenberg B.T.L.H."/>
            <person name="Warris S."/>
            <person name="Nguyen H.D.T."/>
            <person name="van Gent-Pelzer M.P.E."/>
            <person name="Joly D.L."/>
            <person name="van de Geest H.C."/>
            <person name="Bonants P.J.M."/>
            <person name="Smith D.S."/>
            <person name="Levesque C.A."/>
            <person name="van der Lee T.A.J."/>
        </authorList>
    </citation>
    <scope>NUCLEOTIDE SEQUENCE [LARGE SCALE GENOMIC DNA]</scope>
    <source>
        <strain evidence="14 16">LEV6574</strain>
        <strain evidence="13 15">MB42</strain>
    </source>
</reference>
<proteinExistence type="inferred from homology"/>
<dbReference type="EMBL" id="QEAM01000031">
    <property type="protein sequence ID" value="TPX49576.1"/>
    <property type="molecule type" value="Genomic_DNA"/>
</dbReference>
<feature type="transmembrane region" description="Helical" evidence="10">
    <location>
        <begin position="181"/>
        <end position="201"/>
    </location>
</feature>
<dbReference type="InterPro" id="IPR039859">
    <property type="entry name" value="PFA4/ZDH16/20/ERF2-like"/>
</dbReference>
<dbReference type="EC" id="2.3.1.225" evidence="10"/>
<dbReference type="Proteomes" id="UP000320475">
    <property type="component" value="Unassembled WGS sequence"/>
</dbReference>
<keyword evidence="4 10" id="KW-1133">Transmembrane helix</keyword>
<comment type="caution">
    <text evidence="13">The sequence shown here is derived from an EMBL/GenBank/DDBJ whole genome shotgun (WGS) entry which is preliminary data.</text>
</comment>
<evidence type="ECO:0000256" key="2">
    <source>
        <dbReference type="ARBA" id="ARBA00022679"/>
    </source>
</evidence>
<dbReference type="PANTHER" id="PTHR12246">
    <property type="entry name" value="PALMITOYLTRANSFERASE ZDHHC16"/>
    <property type="match status" value="1"/>
</dbReference>
<comment type="similarity">
    <text evidence="10">Belongs to the DHHC palmitoyltransferase family.</text>
</comment>
<evidence type="ECO:0000256" key="10">
    <source>
        <dbReference type="RuleBase" id="RU079119"/>
    </source>
</evidence>
<organism evidence="13 15">
    <name type="scientific">Synchytrium endobioticum</name>
    <dbReference type="NCBI Taxonomy" id="286115"/>
    <lineage>
        <taxon>Eukaryota</taxon>
        <taxon>Fungi</taxon>
        <taxon>Fungi incertae sedis</taxon>
        <taxon>Chytridiomycota</taxon>
        <taxon>Chytridiomycota incertae sedis</taxon>
        <taxon>Chytridiomycetes</taxon>
        <taxon>Synchytriales</taxon>
        <taxon>Synchytriaceae</taxon>
        <taxon>Synchytrium</taxon>
    </lineage>
</organism>
<comment type="domain">
    <text evidence="10">The DHHC domain is required for palmitoyltransferase activity.</text>
</comment>
<evidence type="ECO:0000259" key="12">
    <source>
        <dbReference type="Pfam" id="PF01529"/>
    </source>
</evidence>
<evidence type="ECO:0000256" key="6">
    <source>
        <dbReference type="ARBA" id="ARBA00023139"/>
    </source>
</evidence>
<evidence type="ECO:0000313" key="15">
    <source>
        <dbReference type="Proteomes" id="UP000317494"/>
    </source>
</evidence>
<keyword evidence="2 10" id="KW-0808">Transferase</keyword>
<evidence type="ECO:0000256" key="1">
    <source>
        <dbReference type="ARBA" id="ARBA00004141"/>
    </source>
</evidence>
<protein>
    <recommendedName>
        <fullName evidence="10">Palmitoyltransferase</fullName>
        <ecNumber evidence="10">2.3.1.225</ecNumber>
    </recommendedName>
</protein>
<feature type="transmembrane region" description="Helical" evidence="10">
    <location>
        <begin position="234"/>
        <end position="259"/>
    </location>
</feature>
<name>A0A507D578_9FUNG</name>
<feature type="transmembrane region" description="Helical" evidence="10">
    <location>
        <begin position="72"/>
        <end position="90"/>
    </location>
</feature>
<evidence type="ECO:0000256" key="11">
    <source>
        <dbReference type="SAM" id="MobiDB-lite"/>
    </source>
</evidence>
<dbReference type="PROSITE" id="PS50216">
    <property type="entry name" value="DHHC"/>
    <property type="match status" value="1"/>
</dbReference>
<evidence type="ECO:0000256" key="4">
    <source>
        <dbReference type="ARBA" id="ARBA00022989"/>
    </source>
</evidence>
<comment type="subcellular location">
    <subcellularLocation>
        <location evidence="1">Membrane</location>
        <topology evidence="1">Multi-pass membrane protein</topology>
    </subcellularLocation>
</comment>
<gene>
    <name evidence="14" type="ORF">SeLEV6574_g01389</name>
    <name evidence="13" type="ORF">SeMB42_g03610</name>
</gene>
<dbReference type="OrthoDB" id="9909019at2759"/>
<dbReference type="VEuPathDB" id="FungiDB:SeMB42_g03610"/>
<evidence type="ECO:0000256" key="8">
    <source>
        <dbReference type="ARBA" id="ARBA00023315"/>
    </source>
</evidence>
<dbReference type="Proteomes" id="UP000317494">
    <property type="component" value="Unassembled WGS sequence"/>
</dbReference>
<dbReference type="Pfam" id="PF01529">
    <property type="entry name" value="DHHC"/>
    <property type="match status" value="1"/>
</dbReference>
<keyword evidence="7" id="KW-0449">Lipoprotein</keyword>
<comment type="catalytic activity">
    <reaction evidence="9 10">
        <text>L-cysteinyl-[protein] + hexadecanoyl-CoA = S-hexadecanoyl-L-cysteinyl-[protein] + CoA</text>
        <dbReference type="Rhea" id="RHEA:36683"/>
        <dbReference type="Rhea" id="RHEA-COMP:10131"/>
        <dbReference type="Rhea" id="RHEA-COMP:11032"/>
        <dbReference type="ChEBI" id="CHEBI:29950"/>
        <dbReference type="ChEBI" id="CHEBI:57287"/>
        <dbReference type="ChEBI" id="CHEBI:57379"/>
        <dbReference type="ChEBI" id="CHEBI:74151"/>
        <dbReference type="EC" id="2.3.1.225"/>
    </reaction>
</comment>
<dbReference type="GO" id="GO:0016020">
    <property type="term" value="C:membrane"/>
    <property type="evidence" value="ECO:0007669"/>
    <property type="project" value="UniProtKB-SubCell"/>
</dbReference>
<evidence type="ECO:0000313" key="16">
    <source>
        <dbReference type="Proteomes" id="UP000320475"/>
    </source>
</evidence>
<dbReference type="EMBL" id="QEAN01000130">
    <property type="protein sequence ID" value="TPX46672.1"/>
    <property type="molecule type" value="Genomic_DNA"/>
</dbReference>
<evidence type="ECO:0000313" key="14">
    <source>
        <dbReference type="EMBL" id="TPX49576.1"/>
    </source>
</evidence>
<evidence type="ECO:0000256" key="3">
    <source>
        <dbReference type="ARBA" id="ARBA00022692"/>
    </source>
</evidence>
<keyword evidence="15" id="KW-1185">Reference proteome</keyword>
<dbReference type="GO" id="GO:0019706">
    <property type="term" value="F:protein-cysteine S-palmitoyltransferase activity"/>
    <property type="evidence" value="ECO:0007669"/>
    <property type="project" value="UniProtKB-EC"/>
</dbReference>
<evidence type="ECO:0000313" key="13">
    <source>
        <dbReference type="EMBL" id="TPX46672.1"/>
    </source>
</evidence>
<sequence>MDITTAITAYTVFAVLLITVLLVGESTFCRNTPIGWLFRVLTETLPGAGWRAFSTVCGQRCATRVSYCGTKIFYLALVSGGIWILVYNAWGRIPNEFLGRIHLIGIPATVLSVYYAFYKACVTDPGTITSENVEQANNLWDFDYVLPARSKHCSVCKRCVARFDHHCVWINTCVGHMNHRYFLLFLLATTWMCWYGVYLSFKIMLVSAHTKNLFHATTFDYNLSTRRKLHVQEIVMLMMVYEVFLFGLCLFAAMAGLVITGFSAYQFAMVLRGVTTNESFKWDDIKAAIQSKQIKDIDSVLYGYLQYYGTLKGEEYTRALRDSNPEAGRITARKLAINVSACCQTDRAGQKVPSGGGGCSHGKTDARRRRKVMASERKTDDDDDGKSVQATPSVKSGRDKSCGMTPLTSVKQLVNIYNQGIYNNFIEVVFPTPI</sequence>
<keyword evidence="5 10" id="KW-0472">Membrane</keyword>
<feature type="region of interest" description="Disordered" evidence="11">
    <location>
        <begin position="348"/>
        <end position="401"/>
    </location>
</feature>
<feature type="domain" description="Palmitoyltransferase DHHC" evidence="12">
    <location>
        <begin position="145"/>
        <end position="282"/>
    </location>
</feature>
<evidence type="ECO:0000256" key="9">
    <source>
        <dbReference type="ARBA" id="ARBA00048048"/>
    </source>
</evidence>
<evidence type="ECO:0000256" key="5">
    <source>
        <dbReference type="ARBA" id="ARBA00023136"/>
    </source>
</evidence>
<feature type="transmembrane region" description="Helical" evidence="10">
    <location>
        <begin position="7"/>
        <end position="24"/>
    </location>
</feature>